<feature type="compositionally biased region" description="Polar residues" evidence="4">
    <location>
        <begin position="196"/>
        <end position="230"/>
    </location>
</feature>
<gene>
    <name evidence="6" type="ORF">CTEN210_12710</name>
</gene>
<dbReference type="SUPFAM" id="SSF46785">
    <property type="entry name" value="Winged helix' DNA-binding domain"/>
    <property type="match status" value="1"/>
</dbReference>
<comment type="caution">
    <text evidence="6">The sequence shown here is derived from an EMBL/GenBank/DDBJ whole genome shotgun (WGS) entry which is preliminary data.</text>
</comment>
<name>A0AAD3D556_9STRA</name>
<keyword evidence="7" id="KW-1185">Reference proteome</keyword>
<sequence length="260" mass="29850">MILFPQKLHKVLDEGKYERIISWQPHGRSFKVHKGDEFTKSVLPLFAKTGPDKGSYYHPHFILGCFDLCKQDYMSRKQSVLDHKKCFQDGIGNLFDVNKGFSPLPSTVENIIPILNSRGSSSSNDLSGTASLAGWVGNTKDPREFVPRLHSARGGATYRHNHYESQLQNHENLTLPSLLEREMHPRDFQFSQIAPRNRGYYNNPQGAQVSSHPPSRTIERNTYNPFQVQPKSYDGEEPKGISCNHNHYYEERRQDYGQDL</sequence>
<feature type="region of interest" description="Disordered" evidence="4">
    <location>
        <begin position="196"/>
        <end position="260"/>
    </location>
</feature>
<organism evidence="6 7">
    <name type="scientific">Chaetoceros tenuissimus</name>
    <dbReference type="NCBI Taxonomy" id="426638"/>
    <lineage>
        <taxon>Eukaryota</taxon>
        <taxon>Sar</taxon>
        <taxon>Stramenopiles</taxon>
        <taxon>Ochrophyta</taxon>
        <taxon>Bacillariophyta</taxon>
        <taxon>Coscinodiscophyceae</taxon>
        <taxon>Chaetocerotophycidae</taxon>
        <taxon>Chaetocerotales</taxon>
        <taxon>Chaetocerotaceae</taxon>
        <taxon>Chaetoceros</taxon>
    </lineage>
</organism>
<dbReference type="GO" id="GO:0003700">
    <property type="term" value="F:DNA-binding transcription factor activity"/>
    <property type="evidence" value="ECO:0007669"/>
    <property type="project" value="InterPro"/>
</dbReference>
<comment type="subcellular location">
    <subcellularLocation>
        <location evidence="1">Nucleus</location>
    </subcellularLocation>
</comment>
<evidence type="ECO:0000256" key="2">
    <source>
        <dbReference type="ARBA" id="ARBA00023125"/>
    </source>
</evidence>
<dbReference type="Proteomes" id="UP001054902">
    <property type="component" value="Unassembled WGS sequence"/>
</dbReference>
<evidence type="ECO:0000259" key="5">
    <source>
        <dbReference type="Pfam" id="PF00447"/>
    </source>
</evidence>
<reference evidence="6 7" key="1">
    <citation type="journal article" date="2021" name="Sci. Rep.">
        <title>The genome of the diatom Chaetoceros tenuissimus carries an ancient integrated fragment of an extant virus.</title>
        <authorList>
            <person name="Hongo Y."/>
            <person name="Kimura K."/>
            <person name="Takaki Y."/>
            <person name="Yoshida Y."/>
            <person name="Baba S."/>
            <person name="Kobayashi G."/>
            <person name="Nagasaki K."/>
            <person name="Hano T."/>
            <person name="Tomaru Y."/>
        </authorList>
    </citation>
    <scope>NUCLEOTIDE SEQUENCE [LARGE SCALE GENOMIC DNA]</scope>
    <source>
        <strain evidence="6 7">NIES-3715</strain>
    </source>
</reference>
<evidence type="ECO:0000256" key="3">
    <source>
        <dbReference type="ARBA" id="ARBA00023242"/>
    </source>
</evidence>
<dbReference type="InterPro" id="IPR000232">
    <property type="entry name" value="HSF_DNA-bd"/>
</dbReference>
<dbReference type="EMBL" id="BLLK01000051">
    <property type="protein sequence ID" value="GFH56234.1"/>
    <property type="molecule type" value="Genomic_DNA"/>
</dbReference>
<evidence type="ECO:0000313" key="7">
    <source>
        <dbReference type="Proteomes" id="UP001054902"/>
    </source>
</evidence>
<feature type="compositionally biased region" description="Basic and acidic residues" evidence="4">
    <location>
        <begin position="247"/>
        <end position="260"/>
    </location>
</feature>
<evidence type="ECO:0000256" key="1">
    <source>
        <dbReference type="ARBA" id="ARBA00004123"/>
    </source>
</evidence>
<accession>A0AAD3D556</accession>
<evidence type="ECO:0000313" key="6">
    <source>
        <dbReference type="EMBL" id="GFH56234.1"/>
    </source>
</evidence>
<dbReference type="GO" id="GO:0005634">
    <property type="term" value="C:nucleus"/>
    <property type="evidence" value="ECO:0007669"/>
    <property type="project" value="UniProtKB-SubCell"/>
</dbReference>
<dbReference type="Gene3D" id="1.10.10.10">
    <property type="entry name" value="Winged helix-like DNA-binding domain superfamily/Winged helix DNA-binding domain"/>
    <property type="match status" value="1"/>
</dbReference>
<dbReference type="Pfam" id="PF00447">
    <property type="entry name" value="HSF_DNA-bind"/>
    <property type="match status" value="1"/>
</dbReference>
<keyword evidence="2" id="KW-0238">DNA-binding</keyword>
<dbReference type="InterPro" id="IPR036388">
    <property type="entry name" value="WH-like_DNA-bd_sf"/>
</dbReference>
<dbReference type="GO" id="GO:0043565">
    <property type="term" value="F:sequence-specific DNA binding"/>
    <property type="evidence" value="ECO:0007669"/>
    <property type="project" value="InterPro"/>
</dbReference>
<keyword evidence="3" id="KW-0539">Nucleus</keyword>
<proteinExistence type="predicted"/>
<feature type="domain" description="HSF-type DNA-binding" evidence="5">
    <location>
        <begin position="4"/>
        <end position="48"/>
    </location>
</feature>
<protein>
    <recommendedName>
        <fullName evidence="5">HSF-type DNA-binding domain-containing protein</fullName>
    </recommendedName>
</protein>
<evidence type="ECO:0000256" key="4">
    <source>
        <dbReference type="SAM" id="MobiDB-lite"/>
    </source>
</evidence>
<dbReference type="InterPro" id="IPR036390">
    <property type="entry name" value="WH_DNA-bd_sf"/>
</dbReference>
<dbReference type="AlphaFoldDB" id="A0AAD3D556"/>